<feature type="compositionally biased region" description="Low complexity" evidence="1">
    <location>
        <begin position="163"/>
        <end position="178"/>
    </location>
</feature>
<reference evidence="3 4" key="1">
    <citation type="submission" date="2016-07" db="EMBL/GenBank/DDBJ databases">
        <title>Pervasive Adenine N6-methylation of Active Genes in Fungi.</title>
        <authorList>
            <consortium name="DOE Joint Genome Institute"/>
            <person name="Mondo S.J."/>
            <person name="Dannebaum R.O."/>
            <person name="Kuo R.C."/>
            <person name="Labutti K."/>
            <person name="Haridas S."/>
            <person name="Kuo A."/>
            <person name="Salamov A."/>
            <person name="Ahrendt S.R."/>
            <person name="Lipzen A."/>
            <person name="Sullivan W."/>
            <person name="Andreopoulos W.B."/>
            <person name="Clum A."/>
            <person name="Lindquist E."/>
            <person name="Daum C."/>
            <person name="Ramamoorthy G.K."/>
            <person name="Gryganskyi A."/>
            <person name="Culley D."/>
            <person name="Magnuson J.K."/>
            <person name="James T.Y."/>
            <person name="O'Malley M.A."/>
            <person name="Stajich J.E."/>
            <person name="Spatafora J.W."/>
            <person name="Visel A."/>
            <person name="Grigoriev I.V."/>
        </authorList>
    </citation>
    <scope>NUCLEOTIDE SEQUENCE [LARGE SCALE GENOMIC DNA]</scope>
    <source>
        <strain evidence="3 4">12-1054</strain>
    </source>
</reference>
<dbReference type="GeneID" id="63783523"/>
<dbReference type="EMBL" id="MCFI01000009">
    <property type="protein sequence ID" value="ORY82492.1"/>
    <property type="molecule type" value="Genomic_DNA"/>
</dbReference>
<dbReference type="RefSeq" id="XP_040725363.1">
    <property type="nucleotide sequence ID" value="XM_040866924.1"/>
</dbReference>
<feature type="compositionally biased region" description="Polar residues" evidence="1">
    <location>
        <begin position="777"/>
        <end position="801"/>
    </location>
</feature>
<feature type="domain" description="DH" evidence="2">
    <location>
        <begin position="230"/>
        <end position="427"/>
    </location>
</feature>
<dbReference type="SUPFAM" id="SSF48065">
    <property type="entry name" value="DBL homology domain (DH-domain)"/>
    <property type="match status" value="1"/>
</dbReference>
<feature type="compositionally biased region" description="Polar residues" evidence="1">
    <location>
        <begin position="13"/>
        <end position="28"/>
    </location>
</feature>
<dbReference type="InterPro" id="IPR051492">
    <property type="entry name" value="Dynamin-Rho_GEF"/>
</dbReference>
<dbReference type="Gene3D" id="1.20.900.10">
    <property type="entry name" value="Dbl homology (DH) domain"/>
    <property type="match status" value="1"/>
</dbReference>
<dbReference type="InterPro" id="IPR035899">
    <property type="entry name" value="DBL_dom_sf"/>
</dbReference>
<feature type="region of interest" description="Disordered" evidence="1">
    <location>
        <begin position="1"/>
        <end position="86"/>
    </location>
</feature>
<dbReference type="GO" id="GO:0005085">
    <property type="term" value="F:guanyl-nucleotide exchange factor activity"/>
    <property type="evidence" value="ECO:0007669"/>
    <property type="project" value="InterPro"/>
</dbReference>
<feature type="compositionally biased region" description="Basic and acidic residues" evidence="1">
    <location>
        <begin position="129"/>
        <end position="139"/>
    </location>
</feature>
<dbReference type="PANTHER" id="PTHR22834">
    <property type="entry name" value="NUCLEAR FUSION PROTEIN FUS2"/>
    <property type="match status" value="1"/>
</dbReference>
<dbReference type="OrthoDB" id="10256089at2759"/>
<dbReference type="Pfam" id="PF00621">
    <property type="entry name" value="RhoGEF"/>
    <property type="match status" value="1"/>
</dbReference>
<dbReference type="Proteomes" id="UP000193685">
    <property type="component" value="Unassembled WGS sequence"/>
</dbReference>
<accession>A0A1Y2FF06</accession>
<evidence type="ECO:0000256" key="1">
    <source>
        <dbReference type="SAM" id="MobiDB-lite"/>
    </source>
</evidence>
<dbReference type="InterPro" id="IPR000219">
    <property type="entry name" value="DH_dom"/>
</dbReference>
<evidence type="ECO:0000313" key="4">
    <source>
        <dbReference type="Proteomes" id="UP000193685"/>
    </source>
</evidence>
<keyword evidence="4" id="KW-1185">Reference proteome</keyword>
<organism evidence="3 4">
    <name type="scientific">Protomyces lactucae-debilis</name>
    <dbReference type="NCBI Taxonomy" id="2754530"/>
    <lineage>
        <taxon>Eukaryota</taxon>
        <taxon>Fungi</taxon>
        <taxon>Dikarya</taxon>
        <taxon>Ascomycota</taxon>
        <taxon>Taphrinomycotina</taxon>
        <taxon>Taphrinomycetes</taxon>
        <taxon>Taphrinales</taxon>
        <taxon>Protomycetaceae</taxon>
        <taxon>Protomyces</taxon>
    </lineage>
</organism>
<dbReference type="Gene3D" id="1.20.1270.60">
    <property type="entry name" value="Arfaptin homology (AH) domain/BAR domain"/>
    <property type="match status" value="1"/>
</dbReference>
<dbReference type="InterPro" id="IPR027267">
    <property type="entry name" value="AH/BAR_dom_sf"/>
</dbReference>
<evidence type="ECO:0000259" key="2">
    <source>
        <dbReference type="PROSITE" id="PS50010"/>
    </source>
</evidence>
<dbReference type="AlphaFoldDB" id="A0A1Y2FF06"/>
<dbReference type="STRING" id="56484.A0A1Y2FF06"/>
<dbReference type="SMART" id="SM00325">
    <property type="entry name" value="RhoGEF"/>
    <property type="match status" value="1"/>
</dbReference>
<comment type="caution">
    <text evidence="3">The sequence shown here is derived from an EMBL/GenBank/DDBJ whole genome shotgun (WGS) entry which is preliminary data.</text>
</comment>
<feature type="region of interest" description="Disordered" evidence="1">
    <location>
        <begin position="706"/>
        <end position="748"/>
    </location>
</feature>
<name>A0A1Y2FF06_PROLT</name>
<proteinExistence type="predicted"/>
<dbReference type="PROSITE" id="PS50010">
    <property type="entry name" value="DH_2"/>
    <property type="match status" value="1"/>
</dbReference>
<dbReference type="GO" id="GO:0031991">
    <property type="term" value="P:regulation of actomyosin contractile ring contraction"/>
    <property type="evidence" value="ECO:0007669"/>
    <property type="project" value="TreeGrafter"/>
</dbReference>
<dbReference type="PANTHER" id="PTHR22834:SF20">
    <property type="entry name" value="SH3 DOMAIN-CONTAINING PROTEIN"/>
    <property type="match status" value="1"/>
</dbReference>
<dbReference type="SUPFAM" id="SSF103657">
    <property type="entry name" value="BAR/IMD domain-like"/>
    <property type="match status" value="1"/>
</dbReference>
<dbReference type="GO" id="GO:0032955">
    <property type="term" value="P:regulation of division septum assembly"/>
    <property type="evidence" value="ECO:0007669"/>
    <property type="project" value="TreeGrafter"/>
</dbReference>
<gene>
    <name evidence="3" type="ORF">BCR37DRAFT_303045</name>
</gene>
<protein>
    <recommendedName>
        <fullName evidence="2">DH domain-containing protein</fullName>
    </recommendedName>
</protein>
<dbReference type="GO" id="GO:0005737">
    <property type="term" value="C:cytoplasm"/>
    <property type="evidence" value="ECO:0007669"/>
    <property type="project" value="TreeGrafter"/>
</dbReference>
<feature type="compositionally biased region" description="Low complexity" evidence="1">
    <location>
        <begin position="823"/>
        <end position="850"/>
    </location>
</feature>
<evidence type="ECO:0000313" key="3">
    <source>
        <dbReference type="EMBL" id="ORY82492.1"/>
    </source>
</evidence>
<feature type="region of interest" description="Disordered" evidence="1">
    <location>
        <begin position="773"/>
        <end position="850"/>
    </location>
</feature>
<sequence length="850" mass="93356">MTDEDGRIEAQEAINTPQAAQALSRPTSPQAPQPAPFTSLRSRRFDASVPRRKTLTGRALLAQDSSDEEDVRPLSVQIPSKPSEFGASRAMYNRRSLSRDMLDRTSDIDIASPAPPSRSMSFAEVMSRLEQEDAPRPETDTMPPPTVSLHAPMSPAPSTNGTSSINLNNSHRRNLSSSSAAARQLARLSADSPLWSPGASIEDLFSSTASRDDLVLSDPQVLQDYKILRRRQAIIRELVTTELAFSEDMNIVVQEFQEHVDSCRGFSAADSQLIFGSVGPVAEFANDFSYELVTAANPILFEDGTDMPRWQEADGTTRIGSTFASFLGRLQKVYSNYCSGHERAASRLHELQKDPGVAAWLAERHPTDRASSWDLASLMIKPVQRVLKYPLLLTTLLEATPKHHEDHWFIELALKDMLTAAEMINKMQKRISLVGSAERKAPFDLQSGLAKSIARRAAKVKQSAGLEPVPESDSVYDRLHESFKLQRSLLHSLRAEVTEWLQAMRQSLQYHAAFAAALHDFETCDRRTTYDGAPSWGRYRVAISDLQSRTLIELTHGLEREVFQPLSLIEKAYASPAAVMRTRDDQHQEAHRLRVKLLSSTAPDAELSRHYEGIVERYNALNSSLILELPQFLTCTKRAVKCVIYGLTKIQSSWYGSWVEQLVLLFEPGADVFSIREPFRERFALILSLAKELSLTAGADQRYMDRRGSFARTRPVPTSNWPSRRISMVNTQPPPSSSMANARLSSDSSTDAASLSSLGYPAGGSISGSVLGRVPSGQASSVSSVTTTGNALPSHVRSGSMNLAHPGGSTGHLPYAGAGTAGSRMSSRPSSNRNSYVSGHGGSSLHSVHP</sequence>
<feature type="compositionally biased region" description="Basic and acidic residues" evidence="1">
    <location>
        <begin position="1"/>
        <end position="10"/>
    </location>
</feature>
<feature type="region of interest" description="Disordered" evidence="1">
    <location>
        <begin position="129"/>
        <end position="178"/>
    </location>
</feature>